<dbReference type="RefSeq" id="WP_133346887.1">
    <property type="nucleotide sequence ID" value="NZ_SMZQ01000002.1"/>
</dbReference>
<protein>
    <recommendedName>
        <fullName evidence="6">Mucin-associated surface protein</fullName>
    </recommendedName>
</protein>
<gene>
    <name evidence="4" type="ORF">E2R57_04710</name>
</gene>
<feature type="chain" id="PRO_5020233530" description="Mucin-associated surface protein" evidence="3">
    <location>
        <begin position="21"/>
        <end position="172"/>
    </location>
</feature>
<dbReference type="AlphaFoldDB" id="A0A4R5Y5J4"/>
<evidence type="ECO:0008006" key="6">
    <source>
        <dbReference type="Google" id="ProtNLM"/>
    </source>
</evidence>
<evidence type="ECO:0000313" key="4">
    <source>
        <dbReference type="EMBL" id="TDL39774.1"/>
    </source>
</evidence>
<keyword evidence="3" id="KW-0732">Signal</keyword>
<evidence type="ECO:0000256" key="1">
    <source>
        <dbReference type="SAM" id="Coils"/>
    </source>
</evidence>
<evidence type="ECO:0000256" key="2">
    <source>
        <dbReference type="SAM" id="MobiDB-lite"/>
    </source>
</evidence>
<feature type="coiled-coil region" evidence="1">
    <location>
        <begin position="47"/>
        <end position="74"/>
    </location>
</feature>
<reference evidence="4 5" key="1">
    <citation type="submission" date="2019-03" db="EMBL/GenBank/DDBJ databases">
        <title>Genome Sequencing and Assembly of Various Microbes Isolated from Partially Reclaimed Soil and Acid Mine Drainage (AMD) Site.</title>
        <authorList>
            <person name="Steinbock B."/>
            <person name="Bechtold R."/>
            <person name="Sevigny J.L."/>
            <person name="Thomas D."/>
            <person name="Cuthill L.R."/>
            <person name="Aveiro Johannsen E.J."/>
            <person name="Thomas K."/>
            <person name="Ghosh A."/>
        </authorList>
    </citation>
    <scope>NUCLEOTIDE SEQUENCE [LARGE SCALE GENOMIC DNA]</scope>
    <source>
        <strain evidence="4 5">S-A1</strain>
    </source>
</reference>
<dbReference type="STRING" id="683150.G205_09848"/>
<feature type="region of interest" description="Disordered" evidence="2">
    <location>
        <begin position="108"/>
        <end position="172"/>
    </location>
</feature>
<comment type="caution">
    <text evidence="4">The sequence shown here is derived from an EMBL/GenBank/DDBJ whole genome shotgun (WGS) entry which is preliminary data.</text>
</comment>
<dbReference type="OrthoDB" id="4955381at2"/>
<feature type="compositionally biased region" description="Polar residues" evidence="2">
    <location>
        <begin position="115"/>
        <end position="128"/>
    </location>
</feature>
<organism evidence="4 5">
    <name type="scientific">Arthrobacter nitrophenolicus</name>
    <dbReference type="NCBI Taxonomy" id="683150"/>
    <lineage>
        <taxon>Bacteria</taxon>
        <taxon>Bacillati</taxon>
        <taxon>Actinomycetota</taxon>
        <taxon>Actinomycetes</taxon>
        <taxon>Micrococcales</taxon>
        <taxon>Micrococcaceae</taxon>
        <taxon>Arthrobacter</taxon>
    </lineage>
</organism>
<proteinExistence type="predicted"/>
<evidence type="ECO:0000313" key="5">
    <source>
        <dbReference type="Proteomes" id="UP000294621"/>
    </source>
</evidence>
<feature type="compositionally biased region" description="Low complexity" evidence="2">
    <location>
        <begin position="129"/>
        <end position="138"/>
    </location>
</feature>
<feature type="signal peptide" evidence="3">
    <location>
        <begin position="1"/>
        <end position="20"/>
    </location>
</feature>
<dbReference type="Proteomes" id="UP000294621">
    <property type="component" value="Unassembled WGS sequence"/>
</dbReference>
<accession>A0A4R5Y5J4</accession>
<evidence type="ECO:0000256" key="3">
    <source>
        <dbReference type="SAM" id="SignalP"/>
    </source>
</evidence>
<keyword evidence="1" id="KW-0175">Coiled coil</keyword>
<sequence>MRTAAAALAAALAVAAIVFAATTGFRTSDSDTATLRGFQIRVLSISQAAAENRMDGALAALQALESDLDAAARDGRISAPRLRSIETALETVRADIAGHLAAQSSLAGAAAAPGTTETVPSEAPNTQSQPIQQIPEEPVIAPLPGSGQGEPPAAVPDAAKEGKGKGKAPGKQ</sequence>
<name>A0A4R5Y5J4_9MICC</name>
<dbReference type="EMBL" id="SMZQ01000002">
    <property type="protein sequence ID" value="TDL39774.1"/>
    <property type="molecule type" value="Genomic_DNA"/>
</dbReference>